<dbReference type="SUPFAM" id="SSF143800">
    <property type="entry name" value="L28p-like"/>
    <property type="match status" value="1"/>
</dbReference>
<comment type="subunit">
    <text evidence="2 8">Part of the 50S ribosomal subunit.</text>
</comment>
<dbReference type="GO" id="GO:0019843">
    <property type="term" value="F:rRNA binding"/>
    <property type="evidence" value="ECO:0007669"/>
    <property type="project" value="UniProtKB-KW"/>
</dbReference>
<feature type="compositionally biased region" description="Basic residues" evidence="9">
    <location>
        <begin position="94"/>
        <end position="106"/>
    </location>
</feature>
<evidence type="ECO:0000256" key="5">
    <source>
        <dbReference type="ARBA" id="ARBA00022980"/>
    </source>
</evidence>
<sequence>MKEKIHPTYEFVEAVCACGNRFMTRSTAKTLKLDICSACHPFFTGKQKLLDTEGMVEKFNKRFAKTEGKTMVRKPKTEVKAKAKLVKKPVVAKKAAAKKPAKKAAAKKAEAEAK</sequence>
<dbReference type="InterPro" id="IPR042105">
    <property type="entry name" value="Ribosomal_bL31_sf"/>
</dbReference>
<feature type="region of interest" description="Disordered" evidence="9">
    <location>
        <begin position="94"/>
        <end position="114"/>
    </location>
</feature>
<comment type="function">
    <text evidence="8">Binds the 23S rRNA.</text>
</comment>
<comment type="similarity">
    <text evidence="1 8">Belongs to the bacterial ribosomal protein bL31 family. Type A subfamily.</text>
</comment>
<dbReference type="GO" id="GO:1990904">
    <property type="term" value="C:ribonucleoprotein complex"/>
    <property type="evidence" value="ECO:0007669"/>
    <property type="project" value="UniProtKB-KW"/>
</dbReference>
<dbReference type="HAMAP" id="MF_00501">
    <property type="entry name" value="Ribosomal_bL31_1"/>
    <property type="match status" value="1"/>
</dbReference>
<evidence type="ECO:0000256" key="3">
    <source>
        <dbReference type="ARBA" id="ARBA00022730"/>
    </source>
</evidence>
<organism evidence="10 11">
    <name type="scientific">Candidatus Avelusimicrobium gallicola</name>
    <dbReference type="NCBI Taxonomy" id="2562704"/>
    <lineage>
        <taxon>Bacteria</taxon>
        <taxon>Pseudomonadati</taxon>
        <taxon>Elusimicrobiota</taxon>
        <taxon>Elusimicrobia</taxon>
        <taxon>Elusimicrobiales</taxon>
        <taxon>Elusimicrobiaceae</taxon>
        <taxon>Candidatus Avelusimicrobium</taxon>
    </lineage>
</organism>
<feature type="binding site" evidence="8">
    <location>
        <position position="16"/>
    </location>
    <ligand>
        <name>Zn(2+)</name>
        <dbReference type="ChEBI" id="CHEBI:29105"/>
    </ligand>
</feature>
<evidence type="ECO:0000256" key="4">
    <source>
        <dbReference type="ARBA" id="ARBA00022884"/>
    </source>
</evidence>
<accession>A0A1Y4DBW1</accession>
<evidence type="ECO:0000256" key="9">
    <source>
        <dbReference type="SAM" id="MobiDB-lite"/>
    </source>
</evidence>
<dbReference type="GO" id="GO:0006412">
    <property type="term" value="P:translation"/>
    <property type="evidence" value="ECO:0007669"/>
    <property type="project" value="UniProtKB-UniRule"/>
</dbReference>
<proteinExistence type="inferred from homology"/>
<feature type="binding site" evidence="8">
    <location>
        <position position="36"/>
    </location>
    <ligand>
        <name>Zn(2+)</name>
        <dbReference type="ChEBI" id="CHEBI:29105"/>
    </ligand>
</feature>
<dbReference type="PANTHER" id="PTHR33280">
    <property type="entry name" value="50S RIBOSOMAL PROTEIN L31, CHLOROPLASTIC"/>
    <property type="match status" value="1"/>
</dbReference>
<keyword evidence="3 8" id="KW-0699">rRNA-binding</keyword>
<name>A0A1Y4DBW1_9BACT</name>
<dbReference type="RefSeq" id="WP_087288729.1">
    <property type="nucleotide sequence ID" value="NZ_NFJD01000003.1"/>
</dbReference>
<dbReference type="Pfam" id="PF01197">
    <property type="entry name" value="Ribosomal_L31"/>
    <property type="match status" value="1"/>
</dbReference>
<dbReference type="InterPro" id="IPR034704">
    <property type="entry name" value="Ribosomal_bL28/bL31-like_sf"/>
</dbReference>
<keyword evidence="4 8" id="KW-0694">RNA-binding</keyword>
<dbReference type="GO" id="GO:0046872">
    <property type="term" value="F:metal ion binding"/>
    <property type="evidence" value="ECO:0007669"/>
    <property type="project" value="UniProtKB-KW"/>
</dbReference>
<dbReference type="NCBIfam" id="NF000612">
    <property type="entry name" value="PRK00019.1"/>
    <property type="match status" value="1"/>
</dbReference>
<evidence type="ECO:0000313" key="11">
    <source>
        <dbReference type="Proteomes" id="UP000196368"/>
    </source>
</evidence>
<evidence type="ECO:0000256" key="2">
    <source>
        <dbReference type="ARBA" id="ARBA00011838"/>
    </source>
</evidence>
<dbReference type="NCBIfam" id="TIGR00105">
    <property type="entry name" value="L31"/>
    <property type="match status" value="1"/>
</dbReference>
<dbReference type="AlphaFoldDB" id="A0A1Y4DBW1"/>
<evidence type="ECO:0000256" key="1">
    <source>
        <dbReference type="ARBA" id="ARBA00009296"/>
    </source>
</evidence>
<dbReference type="PRINTS" id="PR01249">
    <property type="entry name" value="RIBOSOMALL31"/>
</dbReference>
<reference evidence="11" key="1">
    <citation type="submission" date="2017-04" db="EMBL/GenBank/DDBJ databases">
        <title>Function of individual gut microbiota members based on whole genome sequencing of pure cultures obtained from chicken caecum.</title>
        <authorList>
            <person name="Medvecky M."/>
            <person name="Cejkova D."/>
            <person name="Polansky O."/>
            <person name="Karasova D."/>
            <person name="Kubasova T."/>
            <person name="Cizek A."/>
            <person name="Rychlik I."/>
        </authorList>
    </citation>
    <scope>NUCLEOTIDE SEQUENCE [LARGE SCALE GENOMIC DNA]</scope>
    <source>
        <strain evidence="11">An273</strain>
    </source>
</reference>
<evidence type="ECO:0000313" key="10">
    <source>
        <dbReference type="EMBL" id="OUO56627.1"/>
    </source>
</evidence>
<keyword evidence="6 8" id="KW-0687">Ribonucleoprotein</keyword>
<keyword evidence="11" id="KW-1185">Reference proteome</keyword>
<comment type="cofactor">
    <cofactor evidence="8">
        <name>Zn(2+)</name>
        <dbReference type="ChEBI" id="CHEBI:29105"/>
    </cofactor>
    <text evidence="8">Binds 1 zinc ion per subunit.</text>
</comment>
<dbReference type="InterPro" id="IPR002150">
    <property type="entry name" value="Ribosomal_bL31"/>
</dbReference>
<dbReference type="Proteomes" id="UP000196368">
    <property type="component" value="Unassembled WGS sequence"/>
</dbReference>
<dbReference type="InterPro" id="IPR027491">
    <property type="entry name" value="Ribosomal_bL31_A"/>
</dbReference>
<dbReference type="GO" id="GO:0005840">
    <property type="term" value="C:ribosome"/>
    <property type="evidence" value="ECO:0007669"/>
    <property type="project" value="UniProtKB-KW"/>
</dbReference>
<dbReference type="PANTHER" id="PTHR33280:SF1">
    <property type="entry name" value="LARGE RIBOSOMAL SUBUNIT PROTEIN BL31C"/>
    <property type="match status" value="1"/>
</dbReference>
<evidence type="ECO:0000256" key="7">
    <source>
        <dbReference type="ARBA" id="ARBA00035687"/>
    </source>
</evidence>
<evidence type="ECO:0000256" key="8">
    <source>
        <dbReference type="HAMAP-Rule" id="MF_00501"/>
    </source>
</evidence>
<dbReference type="GO" id="GO:0003735">
    <property type="term" value="F:structural constituent of ribosome"/>
    <property type="evidence" value="ECO:0007669"/>
    <property type="project" value="InterPro"/>
</dbReference>
<gene>
    <name evidence="8" type="primary">rpmE</name>
    <name evidence="10" type="ORF">B5F75_05395</name>
</gene>
<comment type="caution">
    <text evidence="10">The sequence shown here is derived from an EMBL/GenBank/DDBJ whole genome shotgun (WGS) entry which is preliminary data.</text>
</comment>
<protein>
    <recommendedName>
        <fullName evidence="7 8">Large ribosomal subunit protein bL31</fullName>
    </recommendedName>
</protein>
<keyword evidence="5 8" id="KW-0689">Ribosomal protein</keyword>
<feature type="binding site" evidence="8">
    <location>
        <position position="18"/>
    </location>
    <ligand>
        <name>Zn(2+)</name>
        <dbReference type="ChEBI" id="CHEBI:29105"/>
    </ligand>
</feature>
<evidence type="ECO:0000256" key="6">
    <source>
        <dbReference type="ARBA" id="ARBA00023274"/>
    </source>
</evidence>
<dbReference type="NCBIfam" id="NF001809">
    <property type="entry name" value="PRK00528.1"/>
    <property type="match status" value="1"/>
</dbReference>
<dbReference type="Gene3D" id="4.10.830.30">
    <property type="entry name" value="Ribosomal protein L31"/>
    <property type="match status" value="1"/>
</dbReference>
<feature type="binding site" evidence="8">
    <location>
        <position position="39"/>
    </location>
    <ligand>
        <name>Zn(2+)</name>
        <dbReference type="ChEBI" id="CHEBI:29105"/>
    </ligand>
</feature>
<keyword evidence="8" id="KW-0862">Zinc</keyword>
<dbReference type="EMBL" id="NFJD01000003">
    <property type="protein sequence ID" value="OUO56627.1"/>
    <property type="molecule type" value="Genomic_DNA"/>
</dbReference>
<keyword evidence="8" id="KW-0479">Metal-binding</keyword>
<dbReference type="OrthoDB" id="9803251at2"/>